<dbReference type="PANTHER" id="PTHR45947">
    <property type="entry name" value="SULFOQUINOVOSYL TRANSFERASE SQD2"/>
    <property type="match status" value="1"/>
</dbReference>
<dbReference type="CDD" id="cd03814">
    <property type="entry name" value="GT4-like"/>
    <property type="match status" value="1"/>
</dbReference>
<proteinExistence type="predicted"/>
<sequence length="522" mass="58123">MAVWTEARRRPILAAFMLLALVFVVFRSVGHYNKVVKRREARELRKSWHEEQPTITVPDPLPECPQLIPGYNVSKTRTGPKVLMSSGAYNNVVDGVSKTLNRLVADLQARNFQVVIIAPVGEKPAMPHYGLLYPAPSVTVPFRPEYRLALGLDRCTREFFEAYDPDIVHVASPDYLGQQVQMWANEQGLPVVCSYHTRFNSYLPYYLGSFVAPVDSAVWAWMRYFYNRCHHTYPPTPSVSQELRRHGVTSELRIWPRGIDLTLFNPNRRSEALRTAWGADSNTVVLLTVCRLVWEKNLREIIETIKLLSNQGEHFLAVVVGEGPARARMQEELPNVVFSGFLGGVNLSTAFASADLFFFPSLTETWGAVTLEAMASGLPVIVADAPGSKELVTNDHTGFLITPGRPQRWANAVVRLLHSPDLRARLAANALQKVSQTQSYTWERATNMVLSHYSDLLSTTKRYQDLFEVPGAYDGNSMANDTSLVGGDDYAAADALLDAAGHASEEGRSVVESPEADETQGV</sequence>
<organism evidence="5 6">
    <name type="scientific">Monosiga brevicollis</name>
    <name type="common">Choanoflagellate</name>
    <dbReference type="NCBI Taxonomy" id="81824"/>
    <lineage>
        <taxon>Eukaryota</taxon>
        <taxon>Choanoflagellata</taxon>
        <taxon>Craspedida</taxon>
        <taxon>Salpingoecidae</taxon>
        <taxon>Monosiga</taxon>
    </lineage>
</organism>
<dbReference type="KEGG" id="mbr:MONBRDRAFT_11530"/>
<dbReference type="STRING" id="81824.A9V9F0"/>
<dbReference type="InterPro" id="IPR028098">
    <property type="entry name" value="Glyco_trans_4-like_N"/>
</dbReference>
<dbReference type="GeneID" id="5894548"/>
<dbReference type="InterPro" id="IPR050194">
    <property type="entry name" value="Glycosyltransferase_grp1"/>
</dbReference>
<dbReference type="SUPFAM" id="SSF53756">
    <property type="entry name" value="UDP-Glycosyltransferase/glycogen phosphorylase"/>
    <property type="match status" value="1"/>
</dbReference>
<evidence type="ECO:0000256" key="2">
    <source>
        <dbReference type="SAM" id="MobiDB-lite"/>
    </source>
</evidence>
<dbReference type="eggNOG" id="KOG1111">
    <property type="taxonomic scope" value="Eukaryota"/>
</dbReference>
<dbReference type="Pfam" id="PF13439">
    <property type="entry name" value="Glyco_transf_4"/>
    <property type="match status" value="1"/>
</dbReference>
<dbReference type="OMA" id="SHHTRID"/>
<dbReference type="Proteomes" id="UP000001357">
    <property type="component" value="Unassembled WGS sequence"/>
</dbReference>
<dbReference type="Pfam" id="PF00534">
    <property type="entry name" value="Glycos_transf_1"/>
    <property type="match status" value="1"/>
</dbReference>
<dbReference type="GO" id="GO:0016757">
    <property type="term" value="F:glycosyltransferase activity"/>
    <property type="evidence" value="ECO:0000318"/>
    <property type="project" value="GO_Central"/>
</dbReference>
<dbReference type="RefSeq" id="XP_001749398.1">
    <property type="nucleotide sequence ID" value="XM_001749346.1"/>
</dbReference>
<protein>
    <recommendedName>
        <fullName evidence="7">Glycosyltransferase subfamily 4-like N-terminal domain-containing protein</fullName>
    </recommendedName>
</protein>
<evidence type="ECO:0000259" key="4">
    <source>
        <dbReference type="Pfam" id="PF13439"/>
    </source>
</evidence>
<evidence type="ECO:0000313" key="6">
    <source>
        <dbReference type="Proteomes" id="UP000001357"/>
    </source>
</evidence>
<dbReference type="InParanoid" id="A9V9F0"/>
<evidence type="ECO:0000256" key="1">
    <source>
        <dbReference type="ARBA" id="ARBA00022676"/>
    </source>
</evidence>
<gene>
    <name evidence="5" type="ORF">MONBRDRAFT_11530</name>
</gene>
<feature type="domain" description="Glycosyl transferase family 1" evidence="3">
    <location>
        <begin position="271"/>
        <end position="431"/>
    </location>
</feature>
<accession>A9V9F0</accession>
<keyword evidence="1" id="KW-0808">Transferase</keyword>
<keyword evidence="1" id="KW-0328">Glycosyltransferase</keyword>
<evidence type="ECO:0000259" key="3">
    <source>
        <dbReference type="Pfam" id="PF00534"/>
    </source>
</evidence>
<feature type="region of interest" description="Disordered" evidence="2">
    <location>
        <begin position="502"/>
        <end position="522"/>
    </location>
</feature>
<dbReference type="AlphaFoldDB" id="A9V9F0"/>
<reference evidence="5 6" key="1">
    <citation type="journal article" date="2008" name="Nature">
        <title>The genome of the choanoflagellate Monosiga brevicollis and the origin of metazoans.</title>
        <authorList>
            <consortium name="JGI Sequencing"/>
            <person name="King N."/>
            <person name="Westbrook M.J."/>
            <person name="Young S.L."/>
            <person name="Kuo A."/>
            <person name="Abedin M."/>
            <person name="Chapman J."/>
            <person name="Fairclough S."/>
            <person name="Hellsten U."/>
            <person name="Isogai Y."/>
            <person name="Letunic I."/>
            <person name="Marr M."/>
            <person name="Pincus D."/>
            <person name="Putnam N."/>
            <person name="Rokas A."/>
            <person name="Wright K.J."/>
            <person name="Zuzow R."/>
            <person name="Dirks W."/>
            <person name="Good M."/>
            <person name="Goodstein D."/>
            <person name="Lemons D."/>
            <person name="Li W."/>
            <person name="Lyons J.B."/>
            <person name="Morris A."/>
            <person name="Nichols S."/>
            <person name="Richter D.J."/>
            <person name="Salamov A."/>
            <person name="Bork P."/>
            <person name="Lim W.A."/>
            <person name="Manning G."/>
            <person name="Miller W.T."/>
            <person name="McGinnis W."/>
            <person name="Shapiro H."/>
            <person name="Tjian R."/>
            <person name="Grigoriev I.V."/>
            <person name="Rokhsar D."/>
        </authorList>
    </citation>
    <scope>NUCLEOTIDE SEQUENCE [LARGE SCALE GENOMIC DNA]</scope>
    <source>
        <strain evidence="6">MX1 / ATCC 50154</strain>
    </source>
</reference>
<feature type="domain" description="Glycosyltransferase subfamily 4-like N-terminal" evidence="4">
    <location>
        <begin position="93"/>
        <end position="262"/>
    </location>
</feature>
<evidence type="ECO:0008006" key="7">
    <source>
        <dbReference type="Google" id="ProtNLM"/>
    </source>
</evidence>
<dbReference type="InterPro" id="IPR001296">
    <property type="entry name" value="Glyco_trans_1"/>
</dbReference>
<dbReference type="EMBL" id="CH991570">
    <property type="protein sequence ID" value="EDQ85919.1"/>
    <property type="molecule type" value="Genomic_DNA"/>
</dbReference>
<dbReference type="Gene3D" id="3.40.50.2000">
    <property type="entry name" value="Glycogen Phosphorylase B"/>
    <property type="match status" value="2"/>
</dbReference>
<evidence type="ECO:0000313" key="5">
    <source>
        <dbReference type="EMBL" id="EDQ85919.1"/>
    </source>
</evidence>
<keyword evidence="6" id="KW-1185">Reference proteome</keyword>
<dbReference type="PANTHER" id="PTHR45947:SF3">
    <property type="entry name" value="SULFOQUINOVOSYL TRANSFERASE SQD2"/>
    <property type="match status" value="1"/>
</dbReference>
<name>A9V9F0_MONBE</name>